<dbReference type="EMBL" id="WNJO01000016">
    <property type="protein sequence ID" value="MTV83078.1"/>
    <property type="molecule type" value="Genomic_DNA"/>
</dbReference>
<dbReference type="SUPFAM" id="SSF47384">
    <property type="entry name" value="Homodimeric domain of signal transducing histidine kinase"/>
    <property type="match status" value="1"/>
</dbReference>
<evidence type="ECO:0000313" key="14">
    <source>
        <dbReference type="EMBL" id="MTV83078.1"/>
    </source>
</evidence>
<dbReference type="PROSITE" id="PS50109">
    <property type="entry name" value="HIS_KIN"/>
    <property type="match status" value="1"/>
</dbReference>
<dbReference type="SMART" id="SM00388">
    <property type="entry name" value="HisKA"/>
    <property type="match status" value="1"/>
</dbReference>
<dbReference type="InterPro" id="IPR036097">
    <property type="entry name" value="HisK_dim/P_sf"/>
</dbReference>
<gene>
    <name evidence="14" type="ORF">GM612_10670</name>
</gene>
<evidence type="ECO:0000259" key="13">
    <source>
        <dbReference type="PROSITE" id="PS50885"/>
    </source>
</evidence>
<dbReference type="CDD" id="cd00082">
    <property type="entry name" value="HisKA"/>
    <property type="match status" value="1"/>
</dbReference>
<dbReference type="InterPro" id="IPR036890">
    <property type="entry name" value="HATPase_C_sf"/>
</dbReference>
<dbReference type="SMART" id="SM00387">
    <property type="entry name" value="HATPase_c"/>
    <property type="match status" value="1"/>
</dbReference>
<name>A0A7X2XWR4_9LACO</name>
<dbReference type="EC" id="2.7.13.3" evidence="3"/>
<dbReference type="GO" id="GO:0005886">
    <property type="term" value="C:plasma membrane"/>
    <property type="evidence" value="ECO:0007669"/>
    <property type="project" value="TreeGrafter"/>
</dbReference>
<dbReference type="Gene3D" id="6.10.340.10">
    <property type="match status" value="1"/>
</dbReference>
<dbReference type="InterPro" id="IPR003660">
    <property type="entry name" value="HAMP_dom"/>
</dbReference>
<keyword evidence="8 11" id="KW-1133">Transmembrane helix</keyword>
<proteinExistence type="predicted"/>
<evidence type="ECO:0000313" key="15">
    <source>
        <dbReference type="Proteomes" id="UP000466388"/>
    </source>
</evidence>
<comment type="catalytic activity">
    <reaction evidence="1">
        <text>ATP + protein L-histidine = ADP + protein N-phospho-L-histidine.</text>
        <dbReference type="EC" id="2.7.13.3"/>
    </reaction>
</comment>
<keyword evidence="7" id="KW-0418">Kinase</keyword>
<dbReference type="InterPro" id="IPR003594">
    <property type="entry name" value="HATPase_dom"/>
</dbReference>
<dbReference type="Gene3D" id="3.30.565.10">
    <property type="entry name" value="Histidine kinase-like ATPase, C-terminal domain"/>
    <property type="match status" value="1"/>
</dbReference>
<dbReference type="RefSeq" id="WP_155432339.1">
    <property type="nucleotide sequence ID" value="NZ_WNJO01000016.1"/>
</dbReference>
<dbReference type="AlphaFoldDB" id="A0A7X2XWR4"/>
<organism evidence="14 15">
    <name type="scientific">Secundilactobacillus folii</name>
    <dbReference type="NCBI Taxonomy" id="2678357"/>
    <lineage>
        <taxon>Bacteria</taxon>
        <taxon>Bacillati</taxon>
        <taxon>Bacillota</taxon>
        <taxon>Bacilli</taxon>
        <taxon>Lactobacillales</taxon>
        <taxon>Lactobacillaceae</taxon>
        <taxon>Secundilactobacillus</taxon>
    </lineage>
</organism>
<dbReference type="Proteomes" id="UP000466388">
    <property type="component" value="Unassembled WGS sequence"/>
</dbReference>
<comment type="subcellular location">
    <subcellularLocation>
        <location evidence="2">Membrane</location>
    </subcellularLocation>
</comment>
<feature type="transmembrane region" description="Helical" evidence="11">
    <location>
        <begin position="150"/>
        <end position="175"/>
    </location>
</feature>
<keyword evidence="5" id="KW-0808">Transferase</keyword>
<dbReference type="GO" id="GO:0000155">
    <property type="term" value="F:phosphorelay sensor kinase activity"/>
    <property type="evidence" value="ECO:0007669"/>
    <property type="project" value="InterPro"/>
</dbReference>
<dbReference type="PRINTS" id="PR00344">
    <property type="entry name" value="BCTRLSENSOR"/>
</dbReference>
<comment type="caution">
    <text evidence="14">The sequence shown here is derived from an EMBL/GenBank/DDBJ whole genome shotgun (WGS) entry which is preliminary data.</text>
</comment>
<evidence type="ECO:0000256" key="2">
    <source>
        <dbReference type="ARBA" id="ARBA00004370"/>
    </source>
</evidence>
<dbReference type="CDD" id="cd00075">
    <property type="entry name" value="HATPase"/>
    <property type="match status" value="1"/>
</dbReference>
<dbReference type="Pfam" id="PF00512">
    <property type="entry name" value="HisKA"/>
    <property type="match status" value="1"/>
</dbReference>
<feature type="domain" description="HAMP" evidence="13">
    <location>
        <begin position="177"/>
        <end position="232"/>
    </location>
</feature>
<dbReference type="PROSITE" id="PS50885">
    <property type="entry name" value="HAMP"/>
    <property type="match status" value="1"/>
</dbReference>
<evidence type="ECO:0000256" key="7">
    <source>
        <dbReference type="ARBA" id="ARBA00022777"/>
    </source>
</evidence>
<dbReference type="PANTHER" id="PTHR45436:SF5">
    <property type="entry name" value="SENSOR HISTIDINE KINASE TRCS"/>
    <property type="match status" value="1"/>
</dbReference>
<dbReference type="SUPFAM" id="SSF55874">
    <property type="entry name" value="ATPase domain of HSP90 chaperone/DNA topoisomerase II/histidine kinase"/>
    <property type="match status" value="1"/>
</dbReference>
<evidence type="ECO:0000259" key="12">
    <source>
        <dbReference type="PROSITE" id="PS50109"/>
    </source>
</evidence>
<dbReference type="InterPro" id="IPR005467">
    <property type="entry name" value="His_kinase_dom"/>
</dbReference>
<evidence type="ECO:0000256" key="8">
    <source>
        <dbReference type="ARBA" id="ARBA00022989"/>
    </source>
</evidence>
<dbReference type="PANTHER" id="PTHR45436">
    <property type="entry name" value="SENSOR HISTIDINE KINASE YKOH"/>
    <property type="match status" value="1"/>
</dbReference>
<dbReference type="InterPro" id="IPR050428">
    <property type="entry name" value="TCS_sensor_his_kinase"/>
</dbReference>
<dbReference type="FunFam" id="3.30.565.10:FF:000006">
    <property type="entry name" value="Sensor histidine kinase WalK"/>
    <property type="match status" value="1"/>
</dbReference>
<keyword evidence="4" id="KW-0597">Phosphoprotein</keyword>
<feature type="transmembrane region" description="Helical" evidence="11">
    <location>
        <begin position="20"/>
        <end position="40"/>
    </location>
</feature>
<keyword evidence="9" id="KW-0902">Two-component regulatory system</keyword>
<keyword evidence="10 11" id="KW-0472">Membrane</keyword>
<accession>A0A7X2XWR4</accession>
<sequence>MTNKTMSNRHLIIRTYLQTILMTTLLSLLITIGVLFVLLFNNSTTSANKMLDSLQDTFVHVTPNTDAWQASSQQGASTTYVRIQVFPNASTSASQFYSTGTKSFMRRHQDNLNDRFLWVKGKGLFVYRQRHTQKAVYQVWLSLNEILSELITVLVAILVVSVLSSLFGIALINVLSRKITQPLTDLTAAVTDEKQKDQLDQTPLPVPNSPTEVKQLGDEFNQLLLKLNRQMQREQQFVSDASHELRTPLTAIRGYVSLLKNHGQDHPEVIAESLNFLDDESLRLQKLVEALLTITRNEKLEVNLVPVDVSSVIQEIIDGYHVDKRTIAFRGDPKVTAVADANSVKQIVLALLDNAQKYSPADSPITVEVKRSNDQVFIRVTDEGIGIPDAQKKRVFDRFYRVDAARSSKIPGTGLGLAIVSQLVALNKGKIAITDNVPHGSIFTIALKAAF</sequence>
<reference evidence="14 15" key="1">
    <citation type="submission" date="2019-11" db="EMBL/GenBank/DDBJ databases">
        <title>Lactobacillus sp. nov. CRM56-3, isolated from fermented tea leaves.</title>
        <authorList>
            <person name="Phuengjayaem S."/>
            <person name="Tanasupawat S."/>
        </authorList>
    </citation>
    <scope>NUCLEOTIDE SEQUENCE [LARGE SCALE GENOMIC DNA]</scope>
    <source>
        <strain evidence="14 15">CRM56-3</strain>
    </source>
</reference>
<evidence type="ECO:0000256" key="10">
    <source>
        <dbReference type="ARBA" id="ARBA00023136"/>
    </source>
</evidence>
<evidence type="ECO:0000256" key="3">
    <source>
        <dbReference type="ARBA" id="ARBA00012438"/>
    </source>
</evidence>
<evidence type="ECO:0000256" key="5">
    <source>
        <dbReference type="ARBA" id="ARBA00022679"/>
    </source>
</evidence>
<protein>
    <recommendedName>
        <fullName evidence="3">histidine kinase</fullName>
        <ecNumber evidence="3">2.7.13.3</ecNumber>
    </recommendedName>
</protein>
<dbReference type="InterPro" id="IPR004358">
    <property type="entry name" value="Sig_transdc_His_kin-like_C"/>
</dbReference>
<dbReference type="Pfam" id="PF02518">
    <property type="entry name" value="HATPase_c"/>
    <property type="match status" value="1"/>
</dbReference>
<dbReference type="Gene3D" id="1.10.287.130">
    <property type="match status" value="1"/>
</dbReference>
<evidence type="ECO:0000256" key="6">
    <source>
        <dbReference type="ARBA" id="ARBA00022692"/>
    </source>
</evidence>
<feature type="domain" description="Histidine kinase" evidence="12">
    <location>
        <begin position="240"/>
        <end position="451"/>
    </location>
</feature>
<dbReference type="InterPro" id="IPR003661">
    <property type="entry name" value="HisK_dim/P_dom"/>
</dbReference>
<keyword evidence="6 11" id="KW-0812">Transmembrane</keyword>
<dbReference type="FunFam" id="1.10.287.130:FF:000001">
    <property type="entry name" value="Two-component sensor histidine kinase"/>
    <property type="match status" value="1"/>
</dbReference>
<keyword evidence="15" id="KW-1185">Reference proteome</keyword>
<evidence type="ECO:0000256" key="1">
    <source>
        <dbReference type="ARBA" id="ARBA00000085"/>
    </source>
</evidence>
<evidence type="ECO:0000256" key="9">
    <source>
        <dbReference type="ARBA" id="ARBA00023012"/>
    </source>
</evidence>
<evidence type="ECO:0000256" key="4">
    <source>
        <dbReference type="ARBA" id="ARBA00022553"/>
    </source>
</evidence>
<evidence type="ECO:0000256" key="11">
    <source>
        <dbReference type="SAM" id="Phobius"/>
    </source>
</evidence>